<feature type="compositionally biased region" description="Basic and acidic residues" evidence="1">
    <location>
        <begin position="29"/>
        <end position="44"/>
    </location>
</feature>
<feature type="compositionally biased region" description="Acidic residues" evidence="1">
    <location>
        <begin position="72"/>
        <end position="88"/>
    </location>
</feature>
<evidence type="ECO:0000313" key="2">
    <source>
        <dbReference type="EMBL" id="KAF5737084.1"/>
    </source>
</evidence>
<dbReference type="Proteomes" id="UP000593562">
    <property type="component" value="Unassembled WGS sequence"/>
</dbReference>
<dbReference type="EMBL" id="JAAARO010000014">
    <property type="protein sequence ID" value="KAF5737084.1"/>
    <property type="molecule type" value="Genomic_DNA"/>
</dbReference>
<feature type="region of interest" description="Disordered" evidence="1">
    <location>
        <begin position="29"/>
        <end position="88"/>
    </location>
</feature>
<organism evidence="2 3">
    <name type="scientific">Tripterygium wilfordii</name>
    <name type="common">Thunder God vine</name>
    <dbReference type="NCBI Taxonomy" id="458696"/>
    <lineage>
        <taxon>Eukaryota</taxon>
        <taxon>Viridiplantae</taxon>
        <taxon>Streptophyta</taxon>
        <taxon>Embryophyta</taxon>
        <taxon>Tracheophyta</taxon>
        <taxon>Spermatophyta</taxon>
        <taxon>Magnoliopsida</taxon>
        <taxon>eudicotyledons</taxon>
        <taxon>Gunneridae</taxon>
        <taxon>Pentapetalae</taxon>
        <taxon>rosids</taxon>
        <taxon>fabids</taxon>
        <taxon>Celastrales</taxon>
        <taxon>Celastraceae</taxon>
        <taxon>Tripterygium</taxon>
    </lineage>
</organism>
<dbReference type="PANTHER" id="PTHR37195">
    <property type="entry name" value="OS01G0332900 PROTEIN"/>
    <property type="match status" value="1"/>
</dbReference>
<protein>
    <submittedName>
        <fullName evidence="2">Uncharacterized protein</fullName>
    </submittedName>
</protein>
<dbReference type="PANTHER" id="PTHR37195:SF2">
    <property type="entry name" value="NUCLEOLIN-LIKE"/>
    <property type="match status" value="1"/>
</dbReference>
<dbReference type="AlphaFoldDB" id="A0A7J7CSS0"/>
<sequence length="88" mass="9917">MVLLSTTVNTSIYILQEDIPTEYLVRPVARAEDEKDASDFKPEENGEDEDDDDEGFGKVEAPPKRKRLGKDDSDDDDGGEDDERPSKR</sequence>
<reference evidence="2 3" key="1">
    <citation type="journal article" date="2020" name="Nat. Commun.">
        <title>Genome of Tripterygium wilfordii and identification of cytochrome P450 involved in triptolide biosynthesis.</title>
        <authorList>
            <person name="Tu L."/>
            <person name="Su P."/>
            <person name="Zhang Z."/>
            <person name="Gao L."/>
            <person name="Wang J."/>
            <person name="Hu T."/>
            <person name="Zhou J."/>
            <person name="Zhang Y."/>
            <person name="Zhao Y."/>
            <person name="Liu Y."/>
            <person name="Song Y."/>
            <person name="Tong Y."/>
            <person name="Lu Y."/>
            <person name="Yang J."/>
            <person name="Xu C."/>
            <person name="Jia M."/>
            <person name="Peters R.J."/>
            <person name="Huang L."/>
            <person name="Gao W."/>
        </authorList>
    </citation>
    <scope>NUCLEOTIDE SEQUENCE [LARGE SCALE GENOMIC DNA]</scope>
    <source>
        <strain evidence="3">cv. XIE 37</strain>
        <tissue evidence="2">Leaf</tissue>
    </source>
</reference>
<name>A0A7J7CSS0_TRIWF</name>
<dbReference type="InParanoid" id="A0A7J7CSS0"/>
<gene>
    <name evidence="2" type="ORF">HS088_TW14G01240</name>
</gene>
<feature type="compositionally biased region" description="Acidic residues" evidence="1">
    <location>
        <begin position="45"/>
        <end position="54"/>
    </location>
</feature>
<evidence type="ECO:0000313" key="3">
    <source>
        <dbReference type="Proteomes" id="UP000593562"/>
    </source>
</evidence>
<keyword evidence="3" id="KW-1185">Reference proteome</keyword>
<evidence type="ECO:0000256" key="1">
    <source>
        <dbReference type="SAM" id="MobiDB-lite"/>
    </source>
</evidence>
<proteinExistence type="predicted"/>
<accession>A0A7J7CSS0</accession>
<comment type="caution">
    <text evidence="2">The sequence shown here is derived from an EMBL/GenBank/DDBJ whole genome shotgun (WGS) entry which is preliminary data.</text>
</comment>